<sequence>MLSENEINRVLVVTAHPDDVDFAAAGSIALFTDRGVEVTYCVATDGDAGGFDRELDNGGMAQLRRTEQTDAAKAVGVTDLRFLGHHDGTVVQSLDLRRDICRVIRQVRPDLVITHTPERNYRFIAPSHPDHRAVGGSTLDAVYPDARNPYTFPSLLVEEGLEAWTVREVWLSGGTTPDHYIDITETFDRKLAALRAHVSQTGHVEGFENFVRTRFSQTAREAGFGEGRYVEGFQRVSTA</sequence>
<reference evidence="2 3" key="1">
    <citation type="submission" date="2017-06" db="EMBL/GenBank/DDBJ databases">
        <authorList>
            <person name="Kim H.J."/>
            <person name="Triplett B.A."/>
        </authorList>
    </citation>
    <scope>NUCLEOTIDE SEQUENCE [LARGE SCALE GENOMIC DNA]</scope>
    <source>
        <strain evidence="2 3">CGMCC 4.2132</strain>
    </source>
</reference>
<dbReference type="GO" id="GO:0016811">
    <property type="term" value="F:hydrolase activity, acting on carbon-nitrogen (but not peptide) bonds, in linear amides"/>
    <property type="evidence" value="ECO:0007669"/>
    <property type="project" value="TreeGrafter"/>
</dbReference>
<dbReference type="SUPFAM" id="SSF102588">
    <property type="entry name" value="LmbE-like"/>
    <property type="match status" value="1"/>
</dbReference>
<dbReference type="PANTHER" id="PTHR12993:SF28">
    <property type="entry name" value="LMBE FAMILY PROTEIN"/>
    <property type="match status" value="1"/>
</dbReference>
<protein>
    <submittedName>
        <fullName evidence="2">N-acetylglucosaminyl deacetylase, LmbE family</fullName>
    </submittedName>
</protein>
<evidence type="ECO:0000313" key="2">
    <source>
        <dbReference type="EMBL" id="SNT04538.1"/>
    </source>
</evidence>
<accession>A0A239JGI5</accession>
<keyword evidence="1" id="KW-0862">Zinc</keyword>
<keyword evidence="3" id="KW-1185">Reference proteome</keyword>
<evidence type="ECO:0000313" key="3">
    <source>
        <dbReference type="Proteomes" id="UP000198282"/>
    </source>
</evidence>
<name>A0A239JGI5_9ACTN</name>
<dbReference type="PANTHER" id="PTHR12993">
    <property type="entry name" value="N-ACETYLGLUCOSAMINYL-PHOSPHATIDYLINOSITOL DE-N-ACETYLASE-RELATED"/>
    <property type="match status" value="1"/>
</dbReference>
<dbReference type="RefSeq" id="WP_089209368.1">
    <property type="nucleotide sequence ID" value="NZ_FZOD01000022.1"/>
</dbReference>
<dbReference type="Pfam" id="PF02585">
    <property type="entry name" value="PIG-L"/>
    <property type="match status" value="1"/>
</dbReference>
<evidence type="ECO:0000256" key="1">
    <source>
        <dbReference type="ARBA" id="ARBA00022833"/>
    </source>
</evidence>
<dbReference type="GO" id="GO:0016137">
    <property type="term" value="P:glycoside metabolic process"/>
    <property type="evidence" value="ECO:0007669"/>
    <property type="project" value="UniProtKB-ARBA"/>
</dbReference>
<proteinExistence type="predicted"/>
<dbReference type="InterPro" id="IPR024078">
    <property type="entry name" value="LmbE-like_dom_sf"/>
</dbReference>
<gene>
    <name evidence="2" type="ORF">SAMN05216276_1022109</name>
</gene>
<dbReference type="AlphaFoldDB" id="A0A239JGI5"/>
<organism evidence="2 3">
    <name type="scientific">Streptosporangium subroseum</name>
    <dbReference type="NCBI Taxonomy" id="106412"/>
    <lineage>
        <taxon>Bacteria</taxon>
        <taxon>Bacillati</taxon>
        <taxon>Actinomycetota</taxon>
        <taxon>Actinomycetes</taxon>
        <taxon>Streptosporangiales</taxon>
        <taxon>Streptosporangiaceae</taxon>
        <taxon>Streptosporangium</taxon>
    </lineage>
</organism>
<dbReference type="OrthoDB" id="3514174at2"/>
<dbReference type="Proteomes" id="UP000198282">
    <property type="component" value="Unassembled WGS sequence"/>
</dbReference>
<dbReference type="Gene3D" id="3.40.50.10320">
    <property type="entry name" value="LmbE-like"/>
    <property type="match status" value="1"/>
</dbReference>
<dbReference type="EMBL" id="FZOD01000022">
    <property type="protein sequence ID" value="SNT04538.1"/>
    <property type="molecule type" value="Genomic_DNA"/>
</dbReference>
<dbReference type="InterPro" id="IPR003737">
    <property type="entry name" value="GlcNAc_PI_deacetylase-related"/>
</dbReference>